<dbReference type="GO" id="GO:0008170">
    <property type="term" value="F:N-methyltransferase activity"/>
    <property type="evidence" value="ECO:0007669"/>
    <property type="project" value="InterPro"/>
</dbReference>
<keyword evidence="2" id="KW-0808">Transferase</keyword>
<evidence type="ECO:0000259" key="3">
    <source>
        <dbReference type="Pfam" id="PF01555"/>
    </source>
</evidence>
<dbReference type="Proteomes" id="UP000070076">
    <property type="component" value="Unassembled WGS sequence"/>
</dbReference>
<accession>A0A133VE78</accession>
<gene>
    <name evidence="4" type="ORF">AKJ48_01585</name>
</gene>
<dbReference type="GO" id="GO:0003677">
    <property type="term" value="F:DNA binding"/>
    <property type="evidence" value="ECO:0007669"/>
    <property type="project" value="InterPro"/>
</dbReference>
<dbReference type="SUPFAM" id="SSF53335">
    <property type="entry name" value="S-adenosyl-L-methionine-dependent methyltransferases"/>
    <property type="match status" value="2"/>
</dbReference>
<dbReference type="GO" id="GO:0032259">
    <property type="term" value="P:methylation"/>
    <property type="evidence" value="ECO:0007669"/>
    <property type="project" value="UniProtKB-KW"/>
</dbReference>
<comment type="caution">
    <text evidence="4">The sequence shown here is derived from an EMBL/GenBank/DDBJ whole genome shotgun (WGS) entry which is preliminary data.</text>
</comment>
<dbReference type="Gene3D" id="3.40.50.150">
    <property type="entry name" value="Vaccinia Virus protein VP39"/>
    <property type="match status" value="2"/>
</dbReference>
<dbReference type="EMBL" id="LHYB01000014">
    <property type="protein sequence ID" value="KXB04735.1"/>
    <property type="molecule type" value="Genomic_DNA"/>
</dbReference>
<dbReference type="PROSITE" id="PS01261">
    <property type="entry name" value="UPF0020"/>
    <property type="match status" value="1"/>
</dbReference>
<reference evidence="4 5" key="1">
    <citation type="journal article" date="2016" name="Sci. Rep.">
        <title>Metabolic traits of an uncultured archaeal lineage -MSBL1- from brine pools of the Red Sea.</title>
        <authorList>
            <person name="Mwirichia R."/>
            <person name="Alam I."/>
            <person name="Rashid M."/>
            <person name="Vinu M."/>
            <person name="Ba-Alawi W."/>
            <person name="Anthony Kamau A."/>
            <person name="Kamanda Ngugi D."/>
            <person name="Goker M."/>
            <person name="Klenk H.P."/>
            <person name="Bajic V."/>
            <person name="Stingl U."/>
        </authorList>
    </citation>
    <scope>NUCLEOTIDE SEQUENCE [LARGE SCALE GENOMIC DNA]</scope>
    <source>
        <strain evidence="4">SCGC-AAA261O19</strain>
    </source>
</reference>
<organism evidence="4 5">
    <name type="scientific">candidate division MSBL1 archaeon SCGC-AAA261O19</name>
    <dbReference type="NCBI Taxonomy" id="1698277"/>
    <lineage>
        <taxon>Archaea</taxon>
        <taxon>Methanobacteriati</taxon>
        <taxon>Methanobacteriota</taxon>
        <taxon>candidate division MSBL1</taxon>
    </lineage>
</organism>
<name>A0A133VE78_9EURY</name>
<evidence type="ECO:0000256" key="1">
    <source>
        <dbReference type="ARBA" id="ARBA00022603"/>
    </source>
</evidence>
<evidence type="ECO:0000313" key="5">
    <source>
        <dbReference type="Proteomes" id="UP000070076"/>
    </source>
</evidence>
<dbReference type="AlphaFoldDB" id="A0A133VE78"/>
<protein>
    <recommendedName>
        <fullName evidence="3">DNA methylase N-4/N-6 domain-containing protein</fullName>
    </recommendedName>
</protein>
<keyword evidence="5" id="KW-1185">Reference proteome</keyword>
<sequence length="823" mass="96140">MVREPSSEIDKAFVAELHPPLYSMHMYWARKPHNVVAEYIRNYSHKGGIVLDPFCGSGVAPIEAIKHDRKAIGIDLNPMAIFISRMTAKPVNIDEYISAFERIQNVVRDKILELYETECPSCGETRHINQTVWEGKEPAKIKYECKKCAEGRKKYVKKDPDRKDLEKIEEIEKRKVPCWYPKNELYYPNGKEFREGTHQEGKNSISDLFTKRNLIALSILYDEIGNLPNGEVKELMKFTFTGSLHLGSKMLPARKSRGGPVWSQHRFWLPKDFWERNVWNNFETRFQRVLKGKKECNEEISYYKEAKNIDDFLDGDANILWINEDALDALREIDRNIVDFVFTDPTYGESIQYGELCYMWASWLGYGEDYLNKMKMDEVVINEKQNKDLDEYYNMLYTIFEEVSRVARHNSRMTVTFHNPSFEIRNTLEKSCYVGGYDLENVIWQPPASVPSSKSHLQPYGSVQGDFYFRFRNIGIYNRERLEDEEAFKRIVAEAAKEIVAERGEPTPMNIVTNGIEPALAEHGFPYSPSISVTEAILEADAFVILNKNGDEVNRKRTKKLEDKTLWLRNPEKYLLDRVPLNERIEKTVHGLLLRKRKIDFTGVMRELYTTFQNALTPNPPSVKSVLSEYGEKERGLWKVKFITKKEATQHSRMVGKVAEVGKNLGYKIWIGIREQSDNYQGLPLSEKCDFESLTLPRIQERNMERIRNIDVLWIDNQKIESAFEVENTTGITGAIVRGSNIPYKVDKFILIPENREDLLAKRLEAPMIKMRLEKYDWKFIFFEDFEKEYNRTDGEIELTELDNISIMPSEKKEEKQTFLESY</sequence>
<evidence type="ECO:0000313" key="4">
    <source>
        <dbReference type="EMBL" id="KXB04735.1"/>
    </source>
</evidence>
<dbReference type="InterPro" id="IPR053943">
    <property type="entry name" value="RlmKL-like_Mtase_CS"/>
</dbReference>
<keyword evidence="1" id="KW-0489">Methyltransferase</keyword>
<dbReference type="InterPro" id="IPR029063">
    <property type="entry name" value="SAM-dependent_MTases_sf"/>
</dbReference>
<dbReference type="InterPro" id="IPR002941">
    <property type="entry name" value="DNA_methylase_N4/N6"/>
</dbReference>
<dbReference type="Pfam" id="PF01555">
    <property type="entry name" value="N6_N4_Mtase"/>
    <property type="match status" value="1"/>
</dbReference>
<evidence type="ECO:0000256" key="2">
    <source>
        <dbReference type="ARBA" id="ARBA00022679"/>
    </source>
</evidence>
<proteinExistence type="predicted"/>
<feature type="domain" description="DNA methylase N-4/N-6" evidence="3">
    <location>
        <begin position="27"/>
        <end position="79"/>
    </location>
</feature>